<dbReference type="PANTHER" id="PTHR30221:SF1">
    <property type="entry name" value="SMALL-CONDUCTANCE MECHANOSENSITIVE CHANNEL"/>
    <property type="match status" value="1"/>
</dbReference>
<reference evidence="7 8" key="1">
    <citation type="submission" date="2017-07" db="EMBL/GenBank/DDBJ databases">
        <title>Mechanisms for carbon and nitrogen cycling indicate functional differentiation within the Candidate Phyla Radiation.</title>
        <authorList>
            <person name="Danczak R.E."/>
            <person name="Johnston M.D."/>
            <person name="Kenah C."/>
            <person name="Slattery M."/>
            <person name="Wrighton K.C."/>
            <person name="Wilkins M.J."/>
        </authorList>
    </citation>
    <scope>NUCLEOTIDE SEQUENCE [LARGE SCALE GENOMIC DNA]</scope>
    <source>
        <strain evidence="7">Athens1014_28</strain>
    </source>
</reference>
<evidence type="ECO:0000313" key="7">
    <source>
        <dbReference type="EMBL" id="TSC93984.1"/>
    </source>
</evidence>
<dbReference type="Pfam" id="PF00924">
    <property type="entry name" value="MS_channel_2nd"/>
    <property type="match status" value="1"/>
</dbReference>
<evidence type="ECO:0000313" key="8">
    <source>
        <dbReference type="Proteomes" id="UP000316495"/>
    </source>
</evidence>
<dbReference type="AlphaFoldDB" id="A0A554LMG6"/>
<dbReference type="SUPFAM" id="SSF50182">
    <property type="entry name" value="Sm-like ribonucleoproteins"/>
    <property type="match status" value="1"/>
</dbReference>
<gene>
    <name evidence="7" type="ORF">Athens101428_458</name>
</gene>
<keyword evidence="2 5" id="KW-0812">Transmembrane</keyword>
<dbReference type="InterPro" id="IPR023408">
    <property type="entry name" value="MscS_beta-dom_sf"/>
</dbReference>
<proteinExistence type="predicted"/>
<dbReference type="Gene3D" id="1.10.287.1260">
    <property type="match status" value="1"/>
</dbReference>
<comment type="subcellular location">
    <subcellularLocation>
        <location evidence="1">Membrane</location>
    </subcellularLocation>
</comment>
<dbReference type="GO" id="GO:0008381">
    <property type="term" value="F:mechanosensitive monoatomic ion channel activity"/>
    <property type="evidence" value="ECO:0007669"/>
    <property type="project" value="InterPro"/>
</dbReference>
<dbReference type="InterPro" id="IPR010920">
    <property type="entry name" value="LSM_dom_sf"/>
</dbReference>
<evidence type="ECO:0000256" key="1">
    <source>
        <dbReference type="ARBA" id="ARBA00004370"/>
    </source>
</evidence>
<accession>A0A554LMG6</accession>
<evidence type="ECO:0000256" key="4">
    <source>
        <dbReference type="ARBA" id="ARBA00023136"/>
    </source>
</evidence>
<evidence type="ECO:0000256" key="5">
    <source>
        <dbReference type="SAM" id="Phobius"/>
    </source>
</evidence>
<keyword evidence="3 5" id="KW-1133">Transmembrane helix</keyword>
<evidence type="ECO:0000259" key="6">
    <source>
        <dbReference type="Pfam" id="PF00924"/>
    </source>
</evidence>
<dbReference type="EMBL" id="VMGN01000023">
    <property type="protein sequence ID" value="TSC93984.1"/>
    <property type="molecule type" value="Genomic_DNA"/>
</dbReference>
<dbReference type="InterPro" id="IPR045275">
    <property type="entry name" value="MscS_archaea/bacteria_type"/>
</dbReference>
<dbReference type="InterPro" id="IPR006685">
    <property type="entry name" value="MscS_channel_2nd"/>
</dbReference>
<dbReference type="InterPro" id="IPR008910">
    <property type="entry name" value="MSC_TM_helix"/>
</dbReference>
<evidence type="ECO:0000256" key="2">
    <source>
        <dbReference type="ARBA" id="ARBA00022692"/>
    </source>
</evidence>
<evidence type="ECO:0000256" key="3">
    <source>
        <dbReference type="ARBA" id="ARBA00022989"/>
    </source>
</evidence>
<keyword evidence="4 5" id="KW-0472">Membrane</keyword>
<name>A0A554LMG6_9BACT</name>
<feature type="domain" description="Mechanosensitive ion channel MscS" evidence="6">
    <location>
        <begin position="107"/>
        <end position="163"/>
    </location>
</feature>
<feature type="transmembrane region" description="Helical" evidence="5">
    <location>
        <begin position="22"/>
        <end position="43"/>
    </location>
</feature>
<comment type="caution">
    <text evidence="7">The sequence shown here is derived from an EMBL/GenBank/DDBJ whole genome shotgun (WGS) entry which is preliminary data.</text>
</comment>
<sequence length="189" mass="20948">MDYLANLIDRFWQPILNFLPKLPPVILSLIVGYLIIQLITWLLTRVLKFSKLPKALISVIMSLSLIVMWVALVAELARQLGLNGLAVTISGSLAVIALALATGASSLTSDIISGVFLARDSDFEIGYKIRVGSVEGIIHNVDIRKIRVIDKDGTVHIFPNNKLDKEGWDVVSREIEDNKVDAKKMLDKK</sequence>
<protein>
    <submittedName>
        <fullName evidence="7">Small-conductance mechanosensitive channel</fullName>
    </submittedName>
</protein>
<dbReference type="Proteomes" id="UP000316495">
    <property type="component" value="Unassembled WGS sequence"/>
</dbReference>
<dbReference type="Gene3D" id="2.30.30.60">
    <property type="match status" value="1"/>
</dbReference>
<feature type="transmembrane region" description="Helical" evidence="5">
    <location>
        <begin position="55"/>
        <end position="74"/>
    </location>
</feature>
<feature type="transmembrane region" description="Helical" evidence="5">
    <location>
        <begin position="80"/>
        <end position="101"/>
    </location>
</feature>
<dbReference type="GO" id="GO:0016020">
    <property type="term" value="C:membrane"/>
    <property type="evidence" value="ECO:0007669"/>
    <property type="project" value="UniProtKB-SubCell"/>
</dbReference>
<dbReference type="Pfam" id="PF05552">
    <property type="entry name" value="MS_channel_1st_1"/>
    <property type="match status" value="1"/>
</dbReference>
<organism evidence="7 8">
    <name type="scientific">Candidatus Berkelbacteria bacterium Athens1014_28</name>
    <dbReference type="NCBI Taxonomy" id="2017145"/>
    <lineage>
        <taxon>Bacteria</taxon>
        <taxon>Candidatus Berkelbacteria</taxon>
    </lineage>
</organism>
<dbReference type="PANTHER" id="PTHR30221">
    <property type="entry name" value="SMALL-CONDUCTANCE MECHANOSENSITIVE CHANNEL"/>
    <property type="match status" value="1"/>
</dbReference>